<name>A0A498HUZ3_MALDO</name>
<evidence type="ECO:0000256" key="1">
    <source>
        <dbReference type="SAM" id="SignalP"/>
    </source>
</evidence>
<keyword evidence="4" id="KW-1185">Reference proteome</keyword>
<reference evidence="3 4" key="1">
    <citation type="submission" date="2018-10" db="EMBL/GenBank/DDBJ databases">
        <title>A high-quality apple genome assembly.</title>
        <authorList>
            <person name="Hu J."/>
        </authorList>
    </citation>
    <scope>NUCLEOTIDE SEQUENCE [LARGE SCALE GENOMIC DNA]</scope>
    <source>
        <strain evidence="4">cv. HFTH1</strain>
        <tissue evidence="3">Young leaf</tissue>
    </source>
</reference>
<dbReference type="SUPFAM" id="SSF49503">
    <property type="entry name" value="Cupredoxins"/>
    <property type="match status" value="1"/>
</dbReference>
<gene>
    <name evidence="3" type="ORF">DVH24_012407</name>
</gene>
<comment type="caution">
    <text evidence="3">The sequence shown here is derived from an EMBL/GenBank/DDBJ whole genome shotgun (WGS) entry which is preliminary data.</text>
</comment>
<dbReference type="PROSITE" id="PS51485">
    <property type="entry name" value="PHYTOCYANIN"/>
    <property type="match status" value="1"/>
</dbReference>
<sequence>MALSSNAQVFILLLAAASLLAVTEARTVVVGGSEGWRFGYNYTDWALQNSPFYINDQLVFKYDPPSEANSGYSVYQLPNLWSYITCDFSNAKLLASQMQGVGDGFKVELTRWSPYYFASGEKDGKNCKDGLMKLFAIPLPRWNK</sequence>
<dbReference type="PANTHER" id="PTHR34052:SF2">
    <property type="entry name" value="PLASTOCYANIN-LIKE DOMAIN PROTEIN"/>
    <property type="match status" value="1"/>
</dbReference>
<dbReference type="Gene3D" id="2.60.40.420">
    <property type="entry name" value="Cupredoxins - blue copper proteins"/>
    <property type="match status" value="1"/>
</dbReference>
<feature type="signal peptide" evidence="1">
    <location>
        <begin position="1"/>
        <end position="25"/>
    </location>
</feature>
<feature type="chain" id="PRO_5019837221" description="Phytocyanin domain-containing protein" evidence="1">
    <location>
        <begin position="26"/>
        <end position="144"/>
    </location>
</feature>
<feature type="domain" description="Phytocyanin" evidence="2">
    <location>
        <begin position="26"/>
        <end position="140"/>
    </location>
</feature>
<evidence type="ECO:0000313" key="4">
    <source>
        <dbReference type="Proteomes" id="UP000290289"/>
    </source>
</evidence>
<dbReference type="PANTHER" id="PTHR34052">
    <property type="entry name" value="GLYCINE-RICH PROTEIN-LIKE"/>
    <property type="match status" value="1"/>
</dbReference>
<proteinExistence type="predicted"/>
<dbReference type="STRING" id="3750.A0A498HUZ3"/>
<keyword evidence="1" id="KW-0732">Signal</keyword>
<dbReference type="Proteomes" id="UP000290289">
    <property type="component" value="Chromosome 15"/>
</dbReference>
<dbReference type="InterPro" id="IPR003245">
    <property type="entry name" value="Phytocyanin_dom"/>
</dbReference>
<dbReference type="InterPro" id="IPR008972">
    <property type="entry name" value="Cupredoxin"/>
</dbReference>
<evidence type="ECO:0000313" key="3">
    <source>
        <dbReference type="EMBL" id="RXH72723.1"/>
    </source>
</evidence>
<dbReference type="EMBL" id="RDQH01000341">
    <property type="protein sequence ID" value="RXH72723.1"/>
    <property type="molecule type" value="Genomic_DNA"/>
</dbReference>
<evidence type="ECO:0000259" key="2">
    <source>
        <dbReference type="PROSITE" id="PS51485"/>
    </source>
</evidence>
<dbReference type="AlphaFoldDB" id="A0A498HUZ3"/>
<dbReference type="Pfam" id="PF02298">
    <property type="entry name" value="Cu_bind_like"/>
    <property type="match status" value="1"/>
</dbReference>
<accession>A0A498HUZ3</accession>
<dbReference type="GO" id="GO:0009055">
    <property type="term" value="F:electron transfer activity"/>
    <property type="evidence" value="ECO:0007669"/>
    <property type="project" value="InterPro"/>
</dbReference>
<protein>
    <recommendedName>
        <fullName evidence="2">Phytocyanin domain-containing protein</fullName>
    </recommendedName>
</protein>
<organism evidence="3 4">
    <name type="scientific">Malus domestica</name>
    <name type="common">Apple</name>
    <name type="synonym">Pyrus malus</name>
    <dbReference type="NCBI Taxonomy" id="3750"/>
    <lineage>
        <taxon>Eukaryota</taxon>
        <taxon>Viridiplantae</taxon>
        <taxon>Streptophyta</taxon>
        <taxon>Embryophyta</taxon>
        <taxon>Tracheophyta</taxon>
        <taxon>Spermatophyta</taxon>
        <taxon>Magnoliopsida</taxon>
        <taxon>eudicotyledons</taxon>
        <taxon>Gunneridae</taxon>
        <taxon>Pentapetalae</taxon>
        <taxon>rosids</taxon>
        <taxon>fabids</taxon>
        <taxon>Rosales</taxon>
        <taxon>Rosaceae</taxon>
        <taxon>Amygdaloideae</taxon>
        <taxon>Maleae</taxon>
        <taxon>Malus</taxon>
    </lineage>
</organism>